<dbReference type="InterPro" id="IPR011051">
    <property type="entry name" value="RmlC_Cupin_sf"/>
</dbReference>
<accession>A0A2H0VA12</accession>
<dbReference type="Pfam" id="PF01050">
    <property type="entry name" value="MannoseP_isomer"/>
    <property type="match status" value="1"/>
</dbReference>
<dbReference type="InterPro" id="IPR001538">
    <property type="entry name" value="Man6P_isomerase-2_C"/>
</dbReference>
<dbReference type="Gene3D" id="2.60.120.10">
    <property type="entry name" value="Jelly Rolls"/>
    <property type="match status" value="1"/>
</dbReference>
<evidence type="ECO:0000259" key="1">
    <source>
        <dbReference type="Pfam" id="PF01050"/>
    </source>
</evidence>
<comment type="caution">
    <text evidence="2">The sequence shown here is derived from an EMBL/GenBank/DDBJ whole genome shotgun (WGS) entry which is preliminary data.</text>
</comment>
<dbReference type="InterPro" id="IPR051161">
    <property type="entry name" value="Mannose-6P_isomerase_type2"/>
</dbReference>
<dbReference type="SUPFAM" id="SSF51182">
    <property type="entry name" value="RmlC-like cupins"/>
    <property type="match status" value="1"/>
</dbReference>
<dbReference type="Proteomes" id="UP000230922">
    <property type="component" value="Unassembled WGS sequence"/>
</dbReference>
<dbReference type="AlphaFoldDB" id="A0A2H0VA12"/>
<evidence type="ECO:0000313" key="2">
    <source>
        <dbReference type="EMBL" id="PIR95924.1"/>
    </source>
</evidence>
<dbReference type="CDD" id="cd02213">
    <property type="entry name" value="cupin_PMI_typeII_C"/>
    <property type="match status" value="1"/>
</dbReference>
<dbReference type="EMBL" id="PFAK01000063">
    <property type="protein sequence ID" value="PIR95924.1"/>
    <property type="molecule type" value="Genomic_DNA"/>
</dbReference>
<evidence type="ECO:0000313" key="3">
    <source>
        <dbReference type="Proteomes" id="UP000230922"/>
    </source>
</evidence>
<dbReference type="GO" id="GO:0005976">
    <property type="term" value="P:polysaccharide metabolic process"/>
    <property type="evidence" value="ECO:0007669"/>
    <property type="project" value="InterPro"/>
</dbReference>
<dbReference type="GO" id="GO:0009298">
    <property type="term" value="P:GDP-mannose biosynthetic process"/>
    <property type="evidence" value="ECO:0007669"/>
    <property type="project" value="TreeGrafter"/>
</dbReference>
<keyword evidence="2" id="KW-0413">Isomerase</keyword>
<dbReference type="PANTHER" id="PTHR46390:SF1">
    <property type="entry name" value="MANNOSE-1-PHOSPHATE GUANYLYLTRANSFERASE"/>
    <property type="match status" value="1"/>
</dbReference>
<dbReference type="InterPro" id="IPR014710">
    <property type="entry name" value="RmlC-like_jellyroll"/>
</dbReference>
<reference evidence="3" key="1">
    <citation type="submission" date="2017-09" db="EMBL/GenBank/DDBJ databases">
        <title>Depth-based differentiation of microbial function through sediment-hosted aquifers and enrichment of novel symbionts in the deep terrestrial subsurface.</title>
        <authorList>
            <person name="Probst A.J."/>
            <person name="Ladd B."/>
            <person name="Jarett J.K."/>
            <person name="Geller-Mcgrath D.E."/>
            <person name="Sieber C.M.K."/>
            <person name="Emerson J.B."/>
            <person name="Anantharaman K."/>
            <person name="Thomas B.C."/>
            <person name="Malmstrom R."/>
            <person name="Stieglmeier M."/>
            <person name="Klingl A."/>
            <person name="Woyke T."/>
            <person name="Ryan C.M."/>
            <person name="Banfield J.F."/>
        </authorList>
    </citation>
    <scope>NUCLEOTIDE SEQUENCE [LARGE SCALE GENOMIC DNA]</scope>
</reference>
<sequence length="131" mass="15125">MTGIEKKSVEHLYEQRPWGSYEILDKFDAGDGKDVCVKRIVVKPNQRLSYQSHRLRGEHWFFVQGEGKAILNDDEHAVRPGSSVEIPIGTKHRVINTDDNLELVFIEVSTGKFDEEDIERYEDDYGRADSQ</sequence>
<protein>
    <submittedName>
        <fullName evidence="2">Mannose-6-phosphate isomerase</fullName>
    </submittedName>
</protein>
<proteinExistence type="predicted"/>
<dbReference type="GO" id="GO:0016853">
    <property type="term" value="F:isomerase activity"/>
    <property type="evidence" value="ECO:0007669"/>
    <property type="project" value="UniProtKB-KW"/>
</dbReference>
<feature type="domain" description="Mannose-6-phosphate isomerase type II C-terminal" evidence="1">
    <location>
        <begin position="9"/>
        <end position="123"/>
    </location>
</feature>
<gene>
    <name evidence="2" type="ORF">COT92_03835</name>
</gene>
<name>A0A2H0VA12_9BACT</name>
<dbReference type="PANTHER" id="PTHR46390">
    <property type="entry name" value="MANNOSE-1-PHOSPHATE GUANYLYLTRANSFERASE"/>
    <property type="match status" value="1"/>
</dbReference>
<organism evidence="2 3">
    <name type="scientific">Candidatus Doudnabacteria bacterium CG10_big_fil_rev_8_21_14_0_10_42_18</name>
    <dbReference type="NCBI Taxonomy" id="1974552"/>
    <lineage>
        <taxon>Bacteria</taxon>
        <taxon>Candidatus Doudnaibacteriota</taxon>
    </lineage>
</organism>
<dbReference type="GO" id="GO:0004475">
    <property type="term" value="F:mannose-1-phosphate guanylyltransferase (GTP) activity"/>
    <property type="evidence" value="ECO:0007669"/>
    <property type="project" value="TreeGrafter"/>
</dbReference>